<dbReference type="Gene3D" id="3.90.79.10">
    <property type="entry name" value="Nucleoside Triphosphate Pyrophosphohydrolase"/>
    <property type="match status" value="1"/>
</dbReference>
<evidence type="ECO:0000256" key="5">
    <source>
        <dbReference type="RuleBase" id="RU003476"/>
    </source>
</evidence>
<dbReference type="InterPro" id="IPR020084">
    <property type="entry name" value="NUDIX_hydrolase_CS"/>
</dbReference>
<dbReference type="PROSITE" id="PS00893">
    <property type="entry name" value="NUDIX_BOX"/>
    <property type="match status" value="1"/>
</dbReference>
<dbReference type="InterPro" id="IPR000086">
    <property type="entry name" value="NUDIX_hydrolase_dom"/>
</dbReference>
<keyword evidence="4" id="KW-0460">Magnesium</keyword>
<evidence type="ECO:0000256" key="3">
    <source>
        <dbReference type="ARBA" id="ARBA00022801"/>
    </source>
</evidence>
<evidence type="ECO:0000259" key="6">
    <source>
        <dbReference type="PROSITE" id="PS51462"/>
    </source>
</evidence>
<dbReference type="EMBL" id="BAAAZG010000028">
    <property type="protein sequence ID" value="GAA4080734.1"/>
    <property type="molecule type" value="Genomic_DNA"/>
</dbReference>
<reference evidence="8" key="1">
    <citation type="journal article" date="2019" name="Int. J. Syst. Evol. Microbiol.">
        <title>The Global Catalogue of Microorganisms (GCM) 10K type strain sequencing project: providing services to taxonomists for standard genome sequencing and annotation.</title>
        <authorList>
            <consortium name="The Broad Institute Genomics Platform"/>
            <consortium name="The Broad Institute Genome Sequencing Center for Infectious Disease"/>
            <person name="Wu L."/>
            <person name="Ma J."/>
        </authorList>
    </citation>
    <scope>NUCLEOTIDE SEQUENCE [LARGE SCALE GENOMIC DNA]</scope>
    <source>
        <strain evidence="8">JCM 16702</strain>
    </source>
</reference>
<feature type="domain" description="Nudix hydrolase" evidence="6">
    <location>
        <begin position="6"/>
        <end position="146"/>
    </location>
</feature>
<dbReference type="PRINTS" id="PR00502">
    <property type="entry name" value="NUDIXFAMILY"/>
</dbReference>
<gene>
    <name evidence="7" type="ORF">GCM10022214_44250</name>
</gene>
<dbReference type="PANTHER" id="PTHR43046:SF12">
    <property type="entry name" value="GDP-MANNOSE MANNOSYL HYDROLASE"/>
    <property type="match status" value="1"/>
</dbReference>
<dbReference type="PANTHER" id="PTHR43046">
    <property type="entry name" value="GDP-MANNOSE MANNOSYL HYDROLASE"/>
    <property type="match status" value="1"/>
</dbReference>
<protein>
    <recommendedName>
        <fullName evidence="6">Nudix hydrolase domain-containing protein</fullName>
    </recommendedName>
</protein>
<dbReference type="Proteomes" id="UP001500683">
    <property type="component" value="Unassembled WGS sequence"/>
</dbReference>
<evidence type="ECO:0000256" key="2">
    <source>
        <dbReference type="ARBA" id="ARBA00005582"/>
    </source>
</evidence>
<keyword evidence="3 5" id="KW-0378">Hydrolase</keyword>
<evidence type="ECO:0000256" key="1">
    <source>
        <dbReference type="ARBA" id="ARBA00001946"/>
    </source>
</evidence>
<comment type="caution">
    <text evidence="7">The sequence shown here is derived from an EMBL/GenBank/DDBJ whole genome shotgun (WGS) entry which is preliminary data.</text>
</comment>
<sequence>MTETPSDRPAVRVICVDSGGRVLLLHWHDPVSGRVFWEPPGGGIDPGETPLDAARRELREETGLPGEAIRDVCVRVDRDFHWLGRHYVKVEPFYLARFGGSPAVRPGGFTPEENETYLGHAWLTREEITALPNIDPPHLLTAVAPLLTAEG</sequence>
<dbReference type="CDD" id="cd04685">
    <property type="entry name" value="NUDIX_Hydrolase"/>
    <property type="match status" value="1"/>
</dbReference>
<dbReference type="RefSeq" id="WP_344950553.1">
    <property type="nucleotide sequence ID" value="NZ_BAAAZG010000028.1"/>
</dbReference>
<dbReference type="Pfam" id="PF00293">
    <property type="entry name" value="NUDIX"/>
    <property type="match status" value="1"/>
</dbReference>
<dbReference type="SUPFAM" id="SSF55811">
    <property type="entry name" value="Nudix"/>
    <property type="match status" value="1"/>
</dbReference>
<accession>A0ABP7W5A8</accession>
<comment type="cofactor">
    <cofactor evidence="1">
        <name>Mg(2+)</name>
        <dbReference type="ChEBI" id="CHEBI:18420"/>
    </cofactor>
</comment>
<proteinExistence type="inferred from homology"/>
<dbReference type="InterPro" id="IPR015797">
    <property type="entry name" value="NUDIX_hydrolase-like_dom_sf"/>
</dbReference>
<evidence type="ECO:0000313" key="7">
    <source>
        <dbReference type="EMBL" id="GAA4080734.1"/>
    </source>
</evidence>
<keyword evidence="8" id="KW-1185">Reference proteome</keyword>
<name>A0ABP7W5A8_9ACTN</name>
<comment type="similarity">
    <text evidence="2 5">Belongs to the Nudix hydrolase family.</text>
</comment>
<evidence type="ECO:0000256" key="4">
    <source>
        <dbReference type="ARBA" id="ARBA00022842"/>
    </source>
</evidence>
<organism evidence="7 8">
    <name type="scientific">Actinomadura miaoliensis</name>
    <dbReference type="NCBI Taxonomy" id="430685"/>
    <lineage>
        <taxon>Bacteria</taxon>
        <taxon>Bacillati</taxon>
        <taxon>Actinomycetota</taxon>
        <taxon>Actinomycetes</taxon>
        <taxon>Streptosporangiales</taxon>
        <taxon>Thermomonosporaceae</taxon>
        <taxon>Actinomadura</taxon>
    </lineage>
</organism>
<dbReference type="InterPro" id="IPR020476">
    <property type="entry name" value="Nudix_hydrolase"/>
</dbReference>
<evidence type="ECO:0000313" key="8">
    <source>
        <dbReference type="Proteomes" id="UP001500683"/>
    </source>
</evidence>
<dbReference type="PROSITE" id="PS51462">
    <property type="entry name" value="NUDIX"/>
    <property type="match status" value="1"/>
</dbReference>